<evidence type="ECO:0000256" key="1">
    <source>
        <dbReference type="SAM" id="MobiDB-lite"/>
    </source>
</evidence>
<evidence type="ECO:0000313" key="2">
    <source>
        <dbReference type="EMBL" id="KJA17622.1"/>
    </source>
</evidence>
<keyword evidence="3" id="KW-1185">Reference proteome</keyword>
<organism evidence="2 3">
    <name type="scientific">Hypholoma sublateritium (strain FD-334 SS-4)</name>
    <dbReference type="NCBI Taxonomy" id="945553"/>
    <lineage>
        <taxon>Eukaryota</taxon>
        <taxon>Fungi</taxon>
        <taxon>Dikarya</taxon>
        <taxon>Basidiomycota</taxon>
        <taxon>Agaricomycotina</taxon>
        <taxon>Agaricomycetes</taxon>
        <taxon>Agaricomycetidae</taxon>
        <taxon>Agaricales</taxon>
        <taxon>Agaricineae</taxon>
        <taxon>Strophariaceae</taxon>
        <taxon>Hypholoma</taxon>
    </lineage>
</organism>
<sequence length="636" mass="68198">MDALVVATSDQADDIHREDIVAAATRDCQPDDMHGVHIAAAPAAPMYALVAATNNQRDGTYGEYIAAGDLQMDETHGGELAAMATSGNQPGDMHGEDLAVGGTADRQSDSAHGEDIAPAALEREYPIPALPQELIDNIIELLVRSSSSSSSVHPARRRGDSTADAVGQCMLASRALLTSVRRTLFEHITLRDARRAPALGALPASETARMDGLLAAFRADPLHASAHPLTAHVRSIRVVLDPAEGRAMDGGTGVGLGGVGSGLAGGLHKDAGAAVLDWNARRVGLREVLRAAVRLERFALEFLAPTSGHALHVGIALAVEKVCRAPQLTRLEFANLYHFPVDLLAGCVNLRALRLVNVFTRDPEWSKGLVTRQKKYAPTLLPAMWGRASLQRLEVLEAENAGEVLDEISGPTGAKAPFSFRHVKLRSFKLGMPTKGGADTMAEVIIMLQTAATLESLTIGGITSDTPLILCPGRLVLSSFFALRTLHLHLSFASMALFGQMPPCLDALLGEQVRGPTTIEHVTFDVAVKVAHFNSKFSGLKIEPDPAWAALDHHLTNGARYPVLRGVAFRVLVVHQHLLPTPLFPGPDSWEEMQELKGVLVESFEGLGRKLFQAVQQSERIKYEFSLDFGGAESEV</sequence>
<dbReference type="AlphaFoldDB" id="A0A0D2KSJ0"/>
<dbReference type="OrthoDB" id="2934227at2759"/>
<gene>
    <name evidence="2" type="ORF">HYPSUDRAFT_70615</name>
</gene>
<dbReference type="Proteomes" id="UP000054270">
    <property type="component" value="Unassembled WGS sequence"/>
</dbReference>
<proteinExistence type="predicted"/>
<name>A0A0D2KSJ0_HYPSF</name>
<protein>
    <submittedName>
        <fullName evidence="2">Uncharacterized protein</fullName>
    </submittedName>
</protein>
<feature type="region of interest" description="Disordered" evidence="1">
    <location>
        <begin position="83"/>
        <end position="113"/>
    </location>
</feature>
<evidence type="ECO:0000313" key="3">
    <source>
        <dbReference type="Proteomes" id="UP000054270"/>
    </source>
</evidence>
<reference evidence="3" key="1">
    <citation type="submission" date="2014-04" db="EMBL/GenBank/DDBJ databases">
        <title>Evolutionary Origins and Diversification of the Mycorrhizal Mutualists.</title>
        <authorList>
            <consortium name="DOE Joint Genome Institute"/>
            <consortium name="Mycorrhizal Genomics Consortium"/>
            <person name="Kohler A."/>
            <person name="Kuo A."/>
            <person name="Nagy L.G."/>
            <person name="Floudas D."/>
            <person name="Copeland A."/>
            <person name="Barry K.W."/>
            <person name="Cichocki N."/>
            <person name="Veneault-Fourrey C."/>
            <person name="LaButti K."/>
            <person name="Lindquist E.A."/>
            <person name="Lipzen A."/>
            <person name="Lundell T."/>
            <person name="Morin E."/>
            <person name="Murat C."/>
            <person name="Riley R."/>
            <person name="Ohm R."/>
            <person name="Sun H."/>
            <person name="Tunlid A."/>
            <person name="Henrissat B."/>
            <person name="Grigoriev I.V."/>
            <person name="Hibbett D.S."/>
            <person name="Martin F."/>
        </authorList>
    </citation>
    <scope>NUCLEOTIDE SEQUENCE [LARGE SCALE GENOMIC DNA]</scope>
    <source>
        <strain evidence="3">FD-334 SS-4</strain>
    </source>
</reference>
<accession>A0A0D2KSJ0</accession>
<dbReference type="EMBL" id="KN817601">
    <property type="protein sequence ID" value="KJA17622.1"/>
    <property type="molecule type" value="Genomic_DNA"/>
</dbReference>